<evidence type="ECO:0000313" key="6">
    <source>
        <dbReference type="EMBL" id="CAF4312066.1"/>
    </source>
</evidence>
<evidence type="ECO:0000256" key="2">
    <source>
        <dbReference type="ARBA" id="ARBA00022723"/>
    </source>
</evidence>
<evidence type="ECO:0000313" key="7">
    <source>
        <dbReference type="Proteomes" id="UP000677228"/>
    </source>
</evidence>
<dbReference type="AlphaFoldDB" id="A0A8S2FR55"/>
<reference evidence="5" key="1">
    <citation type="submission" date="2021-02" db="EMBL/GenBank/DDBJ databases">
        <authorList>
            <person name="Nowell W R."/>
        </authorList>
    </citation>
    <scope>NUCLEOTIDE SEQUENCE</scope>
</reference>
<dbReference type="InterPro" id="IPR039058">
    <property type="entry name" value="Yippee_fam"/>
</dbReference>
<evidence type="ECO:0000256" key="1">
    <source>
        <dbReference type="ARBA" id="ARBA00005613"/>
    </source>
</evidence>
<gene>
    <name evidence="5" type="ORF">OVA965_LOCUS37983</name>
    <name evidence="6" type="ORF">TMI583_LOCUS39117</name>
</gene>
<keyword evidence="3" id="KW-0862">Zinc</keyword>
<evidence type="ECO:0000256" key="3">
    <source>
        <dbReference type="ARBA" id="ARBA00022833"/>
    </source>
</evidence>
<feature type="non-terminal residue" evidence="5">
    <location>
        <position position="1"/>
    </location>
</feature>
<protein>
    <recommendedName>
        <fullName evidence="4">Yippee domain-containing protein</fullName>
    </recommendedName>
</protein>
<comment type="caution">
    <text evidence="5">The sequence shown here is derived from an EMBL/GenBank/DDBJ whole genome shotgun (WGS) entry which is preliminary data.</text>
</comment>
<dbReference type="Proteomes" id="UP000682733">
    <property type="component" value="Unassembled WGS sequence"/>
</dbReference>
<accession>A0A8S2FR55</accession>
<feature type="domain" description="Yippee" evidence="4">
    <location>
        <begin position="185"/>
        <end position="282"/>
    </location>
</feature>
<keyword evidence="2" id="KW-0479">Metal-binding</keyword>
<dbReference type="PANTHER" id="PTHR13848">
    <property type="entry name" value="PROTEIN YIPPEE-LIKE CG15309-RELATED"/>
    <property type="match status" value="1"/>
</dbReference>
<dbReference type="PROSITE" id="PS51792">
    <property type="entry name" value="YIPPEE"/>
    <property type="match status" value="1"/>
</dbReference>
<name>A0A8S2FR55_9BILA</name>
<dbReference type="GO" id="GO:0046872">
    <property type="term" value="F:metal ion binding"/>
    <property type="evidence" value="ECO:0007669"/>
    <property type="project" value="UniProtKB-KW"/>
</dbReference>
<dbReference type="EMBL" id="CAJOBA010058940">
    <property type="protein sequence ID" value="CAF4312066.1"/>
    <property type="molecule type" value="Genomic_DNA"/>
</dbReference>
<dbReference type="InterPro" id="IPR034751">
    <property type="entry name" value="Yippee"/>
</dbReference>
<evidence type="ECO:0000259" key="4">
    <source>
        <dbReference type="PROSITE" id="PS51792"/>
    </source>
</evidence>
<dbReference type="InterPro" id="IPR004910">
    <property type="entry name" value="Yippee/Mis18/Cereblon"/>
</dbReference>
<proteinExistence type="inferred from homology"/>
<dbReference type="EMBL" id="CAJNOK010036768">
    <property type="protein sequence ID" value="CAF1525296.1"/>
    <property type="molecule type" value="Genomic_DNA"/>
</dbReference>
<comment type="similarity">
    <text evidence="1">Belongs to the yippee family.</text>
</comment>
<sequence>VLNNRNVTEIKVKLNQIYKDYYQSSLLFMLNQTDFDDNETIEYCLVLLQMNLKNQSCTFSIHDIFIDLLTYIDYDIETMFNWLLSPETEHYFLVLLLKLCKYFAINNNHKQLQLVTVYERTMITMKQFYEKLNNAQQKQLFPYDIKPLLNVFKITYVLNLLISLIKQKYFSKMGRVFLEHLGGQRVFSCGNCDAPLTNRNELVSTRFTGATGRAFLFSHVVNIKNSPVQERMMLTGRHFVRDVACKKCETKLGWMYEFATEESQRYKEGRVILERALITECDGF</sequence>
<evidence type="ECO:0000313" key="5">
    <source>
        <dbReference type="EMBL" id="CAF1525296.1"/>
    </source>
</evidence>
<dbReference type="Proteomes" id="UP000677228">
    <property type="component" value="Unassembled WGS sequence"/>
</dbReference>
<dbReference type="Pfam" id="PF03226">
    <property type="entry name" value="Yippee-Mis18"/>
    <property type="match status" value="1"/>
</dbReference>
<organism evidence="5 7">
    <name type="scientific">Didymodactylos carnosus</name>
    <dbReference type="NCBI Taxonomy" id="1234261"/>
    <lineage>
        <taxon>Eukaryota</taxon>
        <taxon>Metazoa</taxon>
        <taxon>Spiralia</taxon>
        <taxon>Gnathifera</taxon>
        <taxon>Rotifera</taxon>
        <taxon>Eurotatoria</taxon>
        <taxon>Bdelloidea</taxon>
        <taxon>Philodinida</taxon>
        <taxon>Philodinidae</taxon>
        <taxon>Didymodactylos</taxon>
    </lineage>
</organism>